<feature type="region of interest" description="Disordered" evidence="1">
    <location>
        <begin position="224"/>
        <end position="243"/>
    </location>
</feature>
<name>A0ABT2KB50_9RHOB</name>
<feature type="domain" description="C2H2-type" evidence="2">
    <location>
        <begin position="275"/>
        <end position="296"/>
    </location>
</feature>
<dbReference type="InterPro" id="IPR013087">
    <property type="entry name" value="Znf_C2H2_type"/>
</dbReference>
<dbReference type="EMBL" id="JANAVZ010000007">
    <property type="protein sequence ID" value="MCT4333731.1"/>
    <property type="molecule type" value="Genomic_DNA"/>
</dbReference>
<dbReference type="PROSITE" id="PS00028">
    <property type="entry name" value="ZINC_FINGER_C2H2_1"/>
    <property type="match status" value="1"/>
</dbReference>
<protein>
    <recommendedName>
        <fullName evidence="2">C2H2-type domain-containing protein</fullName>
    </recommendedName>
</protein>
<evidence type="ECO:0000259" key="2">
    <source>
        <dbReference type="PROSITE" id="PS00028"/>
    </source>
</evidence>
<dbReference type="RefSeq" id="WP_260277603.1">
    <property type="nucleotide sequence ID" value="NZ_JANAVZ010000007.1"/>
</dbReference>
<dbReference type="Proteomes" id="UP001320702">
    <property type="component" value="Unassembled WGS sequence"/>
</dbReference>
<accession>A0ABT2KB50</accession>
<keyword evidence="4" id="KW-1185">Reference proteome</keyword>
<proteinExistence type="predicted"/>
<gene>
    <name evidence="3" type="ORF">MU516_12730</name>
</gene>
<comment type="caution">
    <text evidence="3">The sequence shown here is derived from an EMBL/GenBank/DDBJ whole genome shotgun (WGS) entry which is preliminary data.</text>
</comment>
<evidence type="ECO:0000256" key="1">
    <source>
        <dbReference type="SAM" id="MobiDB-lite"/>
    </source>
</evidence>
<reference evidence="3 4" key="1">
    <citation type="submission" date="2022-04" db="EMBL/GenBank/DDBJ databases">
        <title>Paracoccus sp. YLB-12 draft genome sequence.</title>
        <authorList>
            <person name="Yu L."/>
        </authorList>
    </citation>
    <scope>NUCLEOTIDE SEQUENCE [LARGE SCALE GENOMIC DNA]</scope>
    <source>
        <strain evidence="3 4">YLB-12</strain>
    </source>
</reference>
<sequence>MAPPIGPKRYWTRRGLAAWLVETLDGSVPTLVGLDHGFSFPMRYFERYHLAPDWSAFLEDFCAHWPTYAPNTYVDFVRDGLAGDGAARTGERHWRRLTEEAAGAAKSVFHFDVQGSVAKSTHAGIPWLRHLRNERSHLHFWPFNGWNPKPGTTVIAEVYPRLWSGLYDVGTRSPDQHDAFAVATWMRDASRSGMIDQSFEAPSPEPIAATARVEGWILGTSWPPTARQHSTARTRRRPSAGTTQIGFVNRNGQKVIARTDLPGTDHNQVVYVLSCLSCGNRYGANGSDIFHRRCPHCGAGRPGLPLE</sequence>
<evidence type="ECO:0000313" key="3">
    <source>
        <dbReference type="EMBL" id="MCT4333731.1"/>
    </source>
</evidence>
<evidence type="ECO:0000313" key="4">
    <source>
        <dbReference type="Proteomes" id="UP001320702"/>
    </source>
</evidence>
<organism evidence="3 4">
    <name type="scientific">Paracoccus maritimus</name>
    <dbReference type="NCBI Taxonomy" id="2933292"/>
    <lineage>
        <taxon>Bacteria</taxon>
        <taxon>Pseudomonadati</taxon>
        <taxon>Pseudomonadota</taxon>
        <taxon>Alphaproteobacteria</taxon>
        <taxon>Rhodobacterales</taxon>
        <taxon>Paracoccaceae</taxon>
        <taxon>Paracoccus</taxon>
    </lineage>
</organism>